<comment type="caution">
    <text evidence="2">The sequence shown here is derived from an EMBL/GenBank/DDBJ whole genome shotgun (WGS) entry which is preliminary data.</text>
</comment>
<protein>
    <recommendedName>
        <fullName evidence="1">Acid sugar phosphatase</fullName>
        <ecNumber evidence="1">3.1.3.-</ecNumber>
    </recommendedName>
</protein>
<dbReference type="GO" id="GO:0016787">
    <property type="term" value="F:hydrolase activity"/>
    <property type="evidence" value="ECO:0007669"/>
    <property type="project" value="UniProtKB-KW"/>
</dbReference>
<comment type="function">
    <text evidence="1">Catalyzes the dephosphorylation of 2-6 carbon acid sugars in vitro.</text>
</comment>
<evidence type="ECO:0000256" key="1">
    <source>
        <dbReference type="PIRNR" id="PIRNR000915"/>
    </source>
</evidence>
<evidence type="ECO:0000313" key="2">
    <source>
        <dbReference type="EMBL" id="MBD3921470.1"/>
    </source>
</evidence>
<comment type="cofactor">
    <cofactor evidence="1">
        <name>Mg(2+)</name>
        <dbReference type="ChEBI" id="CHEBI:18420"/>
    </cofactor>
</comment>
<organism evidence="2 3">
    <name type="scientific">Paenibacillus terricola</name>
    <dbReference type="NCBI Taxonomy" id="2763503"/>
    <lineage>
        <taxon>Bacteria</taxon>
        <taxon>Bacillati</taxon>
        <taxon>Bacillota</taxon>
        <taxon>Bacilli</taxon>
        <taxon>Bacillales</taxon>
        <taxon>Paenibacillaceae</taxon>
        <taxon>Paenibacillus</taxon>
    </lineage>
</organism>
<dbReference type="EMBL" id="JACXZA010000006">
    <property type="protein sequence ID" value="MBD3921470.1"/>
    <property type="molecule type" value="Genomic_DNA"/>
</dbReference>
<keyword evidence="2" id="KW-0378">Hydrolase</keyword>
<dbReference type="NCBIfam" id="TIGR01460">
    <property type="entry name" value="HAD-SF-IIA"/>
    <property type="match status" value="1"/>
</dbReference>
<name>A0ABR8MZT7_9BACL</name>
<dbReference type="Gene3D" id="3.40.50.1000">
    <property type="entry name" value="HAD superfamily/HAD-like"/>
    <property type="match status" value="2"/>
</dbReference>
<dbReference type="PANTHER" id="PTHR19288:SF46">
    <property type="entry name" value="HALOACID DEHALOGENASE-LIKE HYDROLASE DOMAIN-CONTAINING PROTEIN 2"/>
    <property type="match status" value="1"/>
</dbReference>
<dbReference type="Pfam" id="PF13344">
    <property type="entry name" value="Hydrolase_6"/>
    <property type="match status" value="1"/>
</dbReference>
<keyword evidence="1" id="KW-0479">Metal-binding</keyword>
<dbReference type="Proteomes" id="UP000609346">
    <property type="component" value="Unassembled WGS sequence"/>
</dbReference>
<accession>A0ABR8MZT7</accession>
<dbReference type="PANTHER" id="PTHR19288">
    <property type="entry name" value="4-NITROPHENYLPHOSPHATASE-RELATED"/>
    <property type="match status" value="1"/>
</dbReference>
<gene>
    <name evidence="2" type="ORF">H8B09_22070</name>
</gene>
<dbReference type="EC" id="3.1.3.-" evidence="1"/>
<dbReference type="InterPro" id="IPR036412">
    <property type="entry name" value="HAD-like_sf"/>
</dbReference>
<dbReference type="PIRSF" id="PIRSF000915">
    <property type="entry name" value="PGP-type_phosphatase"/>
    <property type="match status" value="1"/>
</dbReference>
<reference evidence="2 3" key="1">
    <citation type="submission" date="2020-09" db="EMBL/GenBank/DDBJ databases">
        <title>Paenibacillus sp. strain PR3 16S rRNA gene Genome sequencing and assembly.</title>
        <authorList>
            <person name="Kim J."/>
        </authorList>
    </citation>
    <scope>NUCLEOTIDE SEQUENCE [LARGE SCALE GENOMIC DNA]</scope>
    <source>
        <strain evidence="2 3">PR3</strain>
    </source>
</reference>
<keyword evidence="1" id="KW-0460">Magnesium</keyword>
<dbReference type="InterPro" id="IPR023214">
    <property type="entry name" value="HAD_sf"/>
</dbReference>
<evidence type="ECO:0000313" key="3">
    <source>
        <dbReference type="Proteomes" id="UP000609346"/>
    </source>
</evidence>
<dbReference type="SUPFAM" id="SSF56784">
    <property type="entry name" value="HAD-like"/>
    <property type="match status" value="1"/>
</dbReference>
<proteinExistence type="inferred from homology"/>
<dbReference type="Pfam" id="PF13242">
    <property type="entry name" value="Hydrolase_like"/>
    <property type="match status" value="1"/>
</dbReference>
<comment type="similarity">
    <text evidence="1">Belongs to the HAD-like hydrolase superfamily. NagD family.</text>
</comment>
<keyword evidence="3" id="KW-1185">Reference proteome</keyword>
<dbReference type="InterPro" id="IPR006357">
    <property type="entry name" value="HAD-SF_hydro_IIA"/>
</dbReference>
<sequence>MFGRRESQVRPIFDFTSYLFDLDGTIYVGGKALPGAVDTIQTLRDRDKKIMFATNTTVYTREEVRDKLIQLGIECERDEIVTALSVAGMYFRHYAPGAKVLLIGSDAMTEEMKFSEVDTTDDPMLATHVLVGLDRRFDFEKLTVGMNAVRSGALLIAANPDPFCPLETGVIPDTWALVRAIETASMLQTHDIIGKPSRYYASYVLHQLDCRPEECLMVGDRLETDVELGNSTGMYTALVLSGADSKESIVRTGIEPDYVWASIGVIAEEARLQPSSKVKEQI</sequence>